<feature type="compositionally biased region" description="Basic residues" evidence="1">
    <location>
        <begin position="100"/>
        <end position="110"/>
    </location>
</feature>
<sequence length="191" mass="20719">MSRLVRYPSPRASPRARSKSEARAISGVQASHAIHGRRVSCHSPGLRVSHGYCAAFPWRAGLFRFVSFRLDTLTLTSSPKHQVGGVRFDTPESLGPKKTGPSHRKHRKIGNRSVMSQPTTTGESTRLSETRKCVFSSASPLLTAAAAIIHPLSVFGGFLAHLVGRELNSRALMLAYGVSRGNCSNWGQLLS</sequence>
<organism evidence="3 4">
    <name type="scientific">Parathielavia hyrcaniae</name>
    <dbReference type="NCBI Taxonomy" id="113614"/>
    <lineage>
        <taxon>Eukaryota</taxon>
        <taxon>Fungi</taxon>
        <taxon>Dikarya</taxon>
        <taxon>Ascomycota</taxon>
        <taxon>Pezizomycotina</taxon>
        <taxon>Sordariomycetes</taxon>
        <taxon>Sordariomycetidae</taxon>
        <taxon>Sordariales</taxon>
        <taxon>Chaetomiaceae</taxon>
        <taxon>Parathielavia</taxon>
    </lineage>
</organism>
<accession>A0AAN6Q9Q8</accession>
<feature type="region of interest" description="Disordered" evidence="1">
    <location>
        <begin position="84"/>
        <end position="127"/>
    </location>
</feature>
<comment type="caution">
    <text evidence="3">The sequence shown here is derived from an EMBL/GenBank/DDBJ whole genome shotgun (WGS) entry which is preliminary data.</text>
</comment>
<evidence type="ECO:0000256" key="1">
    <source>
        <dbReference type="SAM" id="MobiDB-lite"/>
    </source>
</evidence>
<evidence type="ECO:0000256" key="2">
    <source>
        <dbReference type="SAM" id="Phobius"/>
    </source>
</evidence>
<dbReference type="AlphaFoldDB" id="A0AAN6Q9Q8"/>
<proteinExistence type="predicted"/>
<reference evidence="3" key="2">
    <citation type="submission" date="2023-05" db="EMBL/GenBank/DDBJ databases">
        <authorList>
            <consortium name="Lawrence Berkeley National Laboratory"/>
            <person name="Steindorff A."/>
            <person name="Hensen N."/>
            <person name="Bonometti L."/>
            <person name="Westerberg I."/>
            <person name="Brannstrom I.O."/>
            <person name="Guillou S."/>
            <person name="Cros-Aarteil S."/>
            <person name="Calhoun S."/>
            <person name="Haridas S."/>
            <person name="Kuo A."/>
            <person name="Mondo S."/>
            <person name="Pangilinan J."/>
            <person name="Riley R."/>
            <person name="Labutti K."/>
            <person name="Andreopoulos B."/>
            <person name="Lipzen A."/>
            <person name="Chen C."/>
            <person name="Yanf M."/>
            <person name="Daum C."/>
            <person name="Ng V."/>
            <person name="Clum A."/>
            <person name="Ohm R."/>
            <person name="Martin F."/>
            <person name="Silar P."/>
            <person name="Natvig D."/>
            <person name="Lalanne C."/>
            <person name="Gautier V."/>
            <person name="Ament-Velasquez S.L."/>
            <person name="Kruys A."/>
            <person name="Hutchinson M.I."/>
            <person name="Powell A.J."/>
            <person name="Barry K."/>
            <person name="Miller A.N."/>
            <person name="Grigoriev I.V."/>
            <person name="Debuchy R."/>
            <person name="Gladieux P."/>
            <person name="Thoren M.H."/>
            <person name="Johannesson H."/>
        </authorList>
    </citation>
    <scope>NUCLEOTIDE SEQUENCE</scope>
    <source>
        <strain evidence="3">CBS 757.83</strain>
    </source>
</reference>
<feature type="region of interest" description="Disordered" evidence="1">
    <location>
        <begin position="1"/>
        <end position="22"/>
    </location>
</feature>
<keyword evidence="2" id="KW-1133">Transmembrane helix</keyword>
<keyword evidence="2" id="KW-0812">Transmembrane</keyword>
<dbReference type="Proteomes" id="UP001305647">
    <property type="component" value="Unassembled WGS sequence"/>
</dbReference>
<gene>
    <name evidence="3" type="ORF">N658DRAFT_307531</name>
</gene>
<name>A0AAN6Q9Q8_9PEZI</name>
<keyword evidence="2" id="KW-0472">Membrane</keyword>
<reference evidence="3" key="1">
    <citation type="journal article" date="2023" name="Mol. Phylogenet. Evol.">
        <title>Genome-scale phylogeny and comparative genomics of the fungal order Sordariales.</title>
        <authorList>
            <person name="Hensen N."/>
            <person name="Bonometti L."/>
            <person name="Westerberg I."/>
            <person name="Brannstrom I.O."/>
            <person name="Guillou S."/>
            <person name="Cros-Aarteil S."/>
            <person name="Calhoun S."/>
            <person name="Haridas S."/>
            <person name="Kuo A."/>
            <person name="Mondo S."/>
            <person name="Pangilinan J."/>
            <person name="Riley R."/>
            <person name="LaButti K."/>
            <person name="Andreopoulos B."/>
            <person name="Lipzen A."/>
            <person name="Chen C."/>
            <person name="Yan M."/>
            <person name="Daum C."/>
            <person name="Ng V."/>
            <person name="Clum A."/>
            <person name="Steindorff A."/>
            <person name="Ohm R.A."/>
            <person name="Martin F."/>
            <person name="Silar P."/>
            <person name="Natvig D.O."/>
            <person name="Lalanne C."/>
            <person name="Gautier V."/>
            <person name="Ament-Velasquez S.L."/>
            <person name="Kruys A."/>
            <person name="Hutchinson M.I."/>
            <person name="Powell A.J."/>
            <person name="Barry K."/>
            <person name="Miller A.N."/>
            <person name="Grigoriev I.V."/>
            <person name="Debuchy R."/>
            <person name="Gladieux P."/>
            <person name="Hiltunen Thoren M."/>
            <person name="Johannesson H."/>
        </authorList>
    </citation>
    <scope>NUCLEOTIDE SEQUENCE</scope>
    <source>
        <strain evidence="3">CBS 757.83</strain>
    </source>
</reference>
<evidence type="ECO:0000313" key="4">
    <source>
        <dbReference type="Proteomes" id="UP001305647"/>
    </source>
</evidence>
<keyword evidence="4" id="KW-1185">Reference proteome</keyword>
<feature type="transmembrane region" description="Helical" evidence="2">
    <location>
        <begin position="141"/>
        <end position="163"/>
    </location>
</feature>
<dbReference type="EMBL" id="MU863629">
    <property type="protein sequence ID" value="KAK4103282.1"/>
    <property type="molecule type" value="Genomic_DNA"/>
</dbReference>
<protein>
    <submittedName>
        <fullName evidence="3">Uncharacterized protein</fullName>
    </submittedName>
</protein>
<evidence type="ECO:0000313" key="3">
    <source>
        <dbReference type="EMBL" id="KAK4103282.1"/>
    </source>
</evidence>
<feature type="compositionally biased region" description="Polar residues" evidence="1">
    <location>
        <begin position="113"/>
        <end position="125"/>
    </location>
</feature>